<evidence type="ECO:0000313" key="4">
    <source>
        <dbReference type="EMBL" id="AMT96559.1"/>
    </source>
</evidence>
<sequence length="427" mass="46001">MQESTSSSRISSFYKLEHQQRLEKIAEFLGESDFSQDHFLNTGNTEFQTVDNMIENAIGTMNIPIGVATNMIIDGKDRLIPMATEESSVVAAVCNAARQCRATGGFYTHTSEHIMIGQIQLIDVINPMITKQVILENEHDIKAICNDVDPLLVKLGGGFKGLEVRVLDDGHEYNIIVHILVDTCDAMGANAVNSMVEALSPALEGWTSAKANMRILSNLADKRLSMARATWPTDEIGGEAVRDAMLSAFRFADTDPYRATTHNKGIMNGISAVILATGNDTRAIEAGAHAYACKTGQYRSLSSWGIDKDGNLCGSLELPMAVGLIGGATKVHPTAQQNLEILNIDSADELARITCAVGLAQNFAAMKALVTTGIQKGHMSLHAKNIAVMAGAKAHEVDKVTELLVQSGKVRIDVAEEILATLRHKSG</sequence>
<keyword evidence="3" id="KW-0520">NAD</keyword>
<keyword evidence="2 3" id="KW-0560">Oxidoreductase</keyword>
<dbReference type="InterPro" id="IPR023076">
    <property type="entry name" value="HMG_CoA_Rdtase_CS"/>
</dbReference>
<dbReference type="PROSITE" id="PS00318">
    <property type="entry name" value="HMG_COA_REDUCTASE_2"/>
    <property type="match status" value="1"/>
</dbReference>
<reference evidence="4 5" key="1">
    <citation type="submission" date="2016-03" db="EMBL/GenBank/DDBJ databases">
        <title>Genome sequencing of Psychrobacter alimentarius PAMC 27889.</title>
        <authorList>
            <person name="Lee J."/>
            <person name="Kim O.-S."/>
        </authorList>
    </citation>
    <scope>NUCLEOTIDE SEQUENCE [LARGE SCALE GENOMIC DNA]</scope>
    <source>
        <strain evidence="4 5">PAMC 27889</strain>
    </source>
</reference>
<accession>A0ABN4N6A4</accession>
<dbReference type="SUPFAM" id="SSF55035">
    <property type="entry name" value="NAD-binding domain of HMG-CoA reductase"/>
    <property type="match status" value="1"/>
</dbReference>
<protein>
    <recommendedName>
        <fullName evidence="3">3-hydroxy-3-methylglutaryl coenzyme A reductase</fullName>
        <shortName evidence="3">HMG-CoA reductase</shortName>
        <ecNumber evidence="3">1.1.1.88</ecNumber>
    </recommendedName>
</protein>
<dbReference type="Pfam" id="PF00368">
    <property type="entry name" value="HMG-CoA_red"/>
    <property type="match status" value="1"/>
</dbReference>
<evidence type="ECO:0000256" key="1">
    <source>
        <dbReference type="ARBA" id="ARBA00007661"/>
    </source>
</evidence>
<dbReference type="PROSITE" id="PS00066">
    <property type="entry name" value="HMG_COA_REDUCTASE_1"/>
    <property type="match status" value="1"/>
</dbReference>
<keyword evidence="5" id="KW-1185">Reference proteome</keyword>
<dbReference type="Gene3D" id="1.10.8.660">
    <property type="match status" value="1"/>
</dbReference>
<dbReference type="PROSITE" id="PS50065">
    <property type="entry name" value="HMG_COA_REDUCTASE_4"/>
    <property type="match status" value="1"/>
</dbReference>
<dbReference type="EC" id="1.1.1.88" evidence="3"/>
<dbReference type="RefSeq" id="WP_062844238.1">
    <property type="nucleotide sequence ID" value="NZ_CP014945.1"/>
</dbReference>
<comment type="similarity">
    <text evidence="1 3">Belongs to the HMG-CoA reductase family.</text>
</comment>
<comment type="pathway">
    <text evidence="3">Metabolic intermediate metabolism; (R)-mevalonate degradation; (S)-3-hydroxy-3-methylglutaryl-CoA from (R)-mevalonate: step 1/1.</text>
</comment>
<dbReference type="SUPFAM" id="SSF56542">
    <property type="entry name" value="Substrate-binding domain of HMG-CoA reductase"/>
    <property type="match status" value="1"/>
</dbReference>
<dbReference type="PRINTS" id="PR00071">
    <property type="entry name" value="HMGCOARDTASE"/>
</dbReference>
<evidence type="ECO:0000256" key="3">
    <source>
        <dbReference type="RuleBase" id="RU361219"/>
    </source>
</evidence>
<dbReference type="InterPro" id="IPR004553">
    <property type="entry name" value="HMG_CoA_Rdtase_bac-typ"/>
</dbReference>
<evidence type="ECO:0000313" key="5">
    <source>
        <dbReference type="Proteomes" id="UP000076104"/>
    </source>
</evidence>
<organism evidence="4 5">
    <name type="scientific">Psychrobacter alimentarius</name>
    <dbReference type="NCBI Taxonomy" id="261164"/>
    <lineage>
        <taxon>Bacteria</taxon>
        <taxon>Pseudomonadati</taxon>
        <taxon>Pseudomonadota</taxon>
        <taxon>Gammaproteobacteria</taxon>
        <taxon>Moraxellales</taxon>
        <taxon>Moraxellaceae</taxon>
        <taxon>Psychrobacter</taxon>
    </lineage>
</organism>
<dbReference type="PANTHER" id="PTHR10572:SF24">
    <property type="entry name" value="3-HYDROXY-3-METHYLGLUTARYL-COENZYME A REDUCTASE"/>
    <property type="match status" value="1"/>
</dbReference>
<comment type="catalytic activity">
    <reaction evidence="3">
        <text>(R)-mevalonate + 2 NAD(+) + CoA = (3S)-3-hydroxy-3-methylglutaryl-CoA + 2 NADH + 2 H(+)</text>
        <dbReference type="Rhea" id="RHEA:14833"/>
        <dbReference type="ChEBI" id="CHEBI:15378"/>
        <dbReference type="ChEBI" id="CHEBI:36464"/>
        <dbReference type="ChEBI" id="CHEBI:43074"/>
        <dbReference type="ChEBI" id="CHEBI:57287"/>
        <dbReference type="ChEBI" id="CHEBI:57540"/>
        <dbReference type="ChEBI" id="CHEBI:57945"/>
        <dbReference type="EC" id="1.1.1.88"/>
    </reaction>
</comment>
<dbReference type="InterPro" id="IPR002202">
    <property type="entry name" value="HMG_CoA_Rdtase"/>
</dbReference>
<name>A0ABN4N6A4_9GAMM</name>
<dbReference type="NCBIfam" id="TIGR00532">
    <property type="entry name" value="HMG_CoA_R_NAD"/>
    <property type="match status" value="1"/>
</dbReference>
<dbReference type="InterPro" id="IPR009029">
    <property type="entry name" value="HMG_CoA_Rdtase_sub-bd_dom_sf"/>
</dbReference>
<dbReference type="PANTHER" id="PTHR10572">
    <property type="entry name" value="3-HYDROXY-3-METHYLGLUTARYL-COENZYME A REDUCTASE"/>
    <property type="match status" value="1"/>
</dbReference>
<dbReference type="CDD" id="cd00644">
    <property type="entry name" value="HMG-CoA_reductase_classII"/>
    <property type="match status" value="1"/>
</dbReference>
<dbReference type="Proteomes" id="UP000076104">
    <property type="component" value="Chromosome"/>
</dbReference>
<dbReference type="EMBL" id="CP014945">
    <property type="protein sequence ID" value="AMT96559.1"/>
    <property type="molecule type" value="Genomic_DNA"/>
</dbReference>
<dbReference type="InterPro" id="IPR023074">
    <property type="entry name" value="HMG_CoA_Rdtase_cat_sf"/>
</dbReference>
<evidence type="ECO:0000256" key="2">
    <source>
        <dbReference type="ARBA" id="ARBA00023002"/>
    </source>
</evidence>
<proteinExistence type="inferred from homology"/>
<dbReference type="PROSITE" id="PS01192">
    <property type="entry name" value="HMG_COA_REDUCTASE_3"/>
    <property type="match status" value="1"/>
</dbReference>
<gene>
    <name evidence="4" type="ORF">A3K91_0944</name>
</gene>
<dbReference type="Gene3D" id="3.90.770.10">
    <property type="entry name" value="3-hydroxy-3-methylglutaryl-coenzyme A Reductase, Chain A, domain 2"/>
    <property type="match status" value="2"/>
</dbReference>
<dbReference type="GeneID" id="33058744"/>
<dbReference type="InterPro" id="IPR009023">
    <property type="entry name" value="HMG_CoA_Rdtase_NAD(P)-bd_sf"/>
</dbReference>